<dbReference type="EMBL" id="SEWW01000001">
    <property type="protein sequence ID" value="NGZ43277.1"/>
    <property type="molecule type" value="Genomic_DNA"/>
</dbReference>
<evidence type="ECO:0008006" key="3">
    <source>
        <dbReference type="Google" id="ProtNLM"/>
    </source>
</evidence>
<dbReference type="PROSITE" id="PS51257">
    <property type="entry name" value="PROKAR_LIPOPROTEIN"/>
    <property type="match status" value="1"/>
</dbReference>
<protein>
    <recommendedName>
        <fullName evidence="3">DUF4384 domain-containing protein</fullName>
    </recommendedName>
</protein>
<comment type="caution">
    <text evidence="1">The sequence shown here is derived from an EMBL/GenBank/DDBJ whole genome shotgun (WGS) entry which is preliminary data.</text>
</comment>
<sequence>MKMKTFEYFVFTPKVFLILSTLVIGIISCNSGNPTLTIVKEFAKQHSEIGSINSSSEMPDWEKGKRVQIRTDKGEYLVYLHNKEVVSVYKYLDDGQRLRIYHKEISSTTATIDKSKDKDIPDYKILFQVDLNSGEGRFGEILISSYSKKIPKVERERTLRKIIKKEGFVSAVLYSTEDAYKANSSESFSKAHPNAFKNGYLGQITEKGVFVE</sequence>
<evidence type="ECO:0000313" key="1">
    <source>
        <dbReference type="EMBL" id="NGZ43277.1"/>
    </source>
</evidence>
<name>A0ABX0EVH8_9BACT</name>
<reference evidence="1 2" key="1">
    <citation type="submission" date="2019-02" db="EMBL/GenBank/DDBJ databases">
        <title>Genome of a new Bacteroidetes strain.</title>
        <authorList>
            <person name="Pitt A."/>
        </authorList>
    </citation>
    <scope>NUCLEOTIDE SEQUENCE [LARGE SCALE GENOMIC DNA]</scope>
    <source>
        <strain evidence="1 2">50C-KIRBA</strain>
    </source>
</reference>
<organism evidence="1 2">
    <name type="scientific">Aquirufa beregesia</name>
    <dbReference type="NCBI Taxonomy" id="2516556"/>
    <lineage>
        <taxon>Bacteria</taxon>
        <taxon>Pseudomonadati</taxon>
        <taxon>Bacteroidota</taxon>
        <taxon>Cytophagia</taxon>
        <taxon>Cytophagales</taxon>
        <taxon>Flectobacillaceae</taxon>
        <taxon>Aquirufa</taxon>
    </lineage>
</organism>
<gene>
    <name evidence="1" type="ORF">EWU23_02190</name>
</gene>
<accession>A0ABX0EVH8</accession>
<dbReference type="Proteomes" id="UP001318301">
    <property type="component" value="Unassembled WGS sequence"/>
</dbReference>
<keyword evidence="2" id="KW-1185">Reference proteome</keyword>
<proteinExistence type="predicted"/>
<evidence type="ECO:0000313" key="2">
    <source>
        <dbReference type="Proteomes" id="UP001318301"/>
    </source>
</evidence>